<dbReference type="AlphaFoldDB" id="A0A9D1AFE7"/>
<reference evidence="1" key="2">
    <citation type="journal article" date="2021" name="PeerJ">
        <title>Extensive microbial diversity within the chicken gut microbiome revealed by metagenomics and culture.</title>
        <authorList>
            <person name="Gilroy R."/>
            <person name="Ravi A."/>
            <person name="Getino M."/>
            <person name="Pursley I."/>
            <person name="Horton D.L."/>
            <person name="Alikhan N.F."/>
            <person name="Baker D."/>
            <person name="Gharbi K."/>
            <person name="Hall N."/>
            <person name="Watson M."/>
            <person name="Adriaenssens E.M."/>
            <person name="Foster-Nyarko E."/>
            <person name="Jarju S."/>
            <person name="Secka A."/>
            <person name="Antonio M."/>
            <person name="Oren A."/>
            <person name="Chaudhuri R.R."/>
            <person name="La Ragione R."/>
            <person name="Hildebrand F."/>
            <person name="Pallen M.J."/>
        </authorList>
    </citation>
    <scope>NUCLEOTIDE SEQUENCE</scope>
    <source>
        <strain evidence="1">ChiW25-3613</strain>
    </source>
</reference>
<accession>A0A9D1AFE7</accession>
<sequence length="109" mass="12484">MNGSRLKKLNGADTSAAVENDILGAGYAPFEEGALEGLAAMEIFKARGRRTRRRKKEDGKYVRLYLYSSPESAESWEFVVMNAEKKHRKRGADGKKFEPLYYKIFFKKI</sequence>
<organism evidence="1 2">
    <name type="scientific">Candidatus Coproplasma stercoripullorum</name>
    <dbReference type="NCBI Taxonomy" id="2840751"/>
    <lineage>
        <taxon>Bacteria</taxon>
        <taxon>Bacillati</taxon>
        <taxon>Bacillota</taxon>
        <taxon>Clostridia</taxon>
        <taxon>Eubacteriales</taxon>
        <taxon>Candidatus Coproplasma</taxon>
    </lineage>
</organism>
<protein>
    <submittedName>
        <fullName evidence="1">Uncharacterized protein</fullName>
    </submittedName>
</protein>
<comment type="caution">
    <text evidence="1">The sequence shown here is derived from an EMBL/GenBank/DDBJ whole genome shotgun (WGS) entry which is preliminary data.</text>
</comment>
<evidence type="ECO:0000313" key="2">
    <source>
        <dbReference type="Proteomes" id="UP000824179"/>
    </source>
</evidence>
<gene>
    <name evidence="1" type="ORF">IAB90_03800</name>
</gene>
<reference evidence="1" key="1">
    <citation type="submission" date="2020-10" db="EMBL/GenBank/DDBJ databases">
        <authorList>
            <person name="Gilroy R."/>
        </authorList>
    </citation>
    <scope>NUCLEOTIDE SEQUENCE</scope>
    <source>
        <strain evidence="1">ChiW25-3613</strain>
    </source>
</reference>
<proteinExistence type="predicted"/>
<dbReference type="Proteomes" id="UP000824179">
    <property type="component" value="Unassembled WGS sequence"/>
</dbReference>
<dbReference type="EMBL" id="DVHB01000065">
    <property type="protein sequence ID" value="HIR39487.1"/>
    <property type="molecule type" value="Genomic_DNA"/>
</dbReference>
<evidence type="ECO:0000313" key="1">
    <source>
        <dbReference type="EMBL" id="HIR39487.1"/>
    </source>
</evidence>
<name>A0A9D1AFE7_9FIRM</name>